<dbReference type="EMBL" id="SMUV01000056">
    <property type="protein sequence ID" value="TDK50409.1"/>
    <property type="molecule type" value="Genomic_DNA"/>
</dbReference>
<dbReference type="RefSeq" id="WP_133358877.1">
    <property type="nucleotide sequence ID" value="NZ_SMUV01000056.1"/>
</dbReference>
<reference evidence="1 2" key="1">
    <citation type="submission" date="2019-03" db="EMBL/GenBank/DDBJ databases">
        <title>Ruegeria lutea sp. nov., a novel strain, isolated from marine sediment, the Masan Bay, South Korea.</title>
        <authorList>
            <person name="Kim J."/>
            <person name="Kim D.-Y."/>
            <person name="Lee S.-S."/>
        </authorList>
    </citation>
    <scope>NUCLEOTIDE SEQUENCE [LARGE SCALE GENOMIC DNA]</scope>
    <source>
        <strain evidence="1 2">318-1</strain>
    </source>
</reference>
<dbReference type="SUPFAM" id="SSF53756">
    <property type="entry name" value="UDP-Glycosyltransferase/glycogen phosphorylase"/>
    <property type="match status" value="1"/>
</dbReference>
<proteinExistence type="predicted"/>
<dbReference type="Gene3D" id="3.90.550.10">
    <property type="entry name" value="Spore Coat Polysaccharide Biosynthesis Protein SpsA, Chain A"/>
    <property type="match status" value="1"/>
</dbReference>
<dbReference type="InterPro" id="IPR029044">
    <property type="entry name" value="Nucleotide-diphossugar_trans"/>
</dbReference>
<name>A0A4R5VE23_9RHOB</name>
<dbReference type="Gene3D" id="3.40.50.2000">
    <property type="entry name" value="Glycogen Phosphorylase B"/>
    <property type="match status" value="1"/>
</dbReference>
<sequence>MKKTLVFSLGQGGYDKAFSHAVESQREYAATHGYDYVCVAEPGGPTLGRENIWLKTLLLYGALLKNDYVLYLDTDVRVQKSCPPVREAVSDDAPIGVVAGHSGRVNAGVILAQRNRYALDFFSRWAASLGKPIASHHDVGWGENGHLIRLIEQFGVQLLDTRWNNTFDPALADYMRHYTGPLRNEYLFEGEEKEAWDQILNALTVSKESGPVDIITSYAELKDVYAYSAPAEQFASFDECWEQIRQLVFPSRAQSASAGDWDKYNVYVAEEVSDTSPNAYVTTLRDGLERVLGARNVKTGVDAFWNHNFSTGDVLHIEWIESLFRWKVPSEETLAQFEARMHEIAATSPIIYTAHNFDLMPTYGDSRVRMLQSLADNASLVCHLSEANIEPYNRHHAGITGLKDVPTAVVPHGDYQPYFRLESEPFEDAALQSEKIKILVFGHIRTEQELNFCLDVGKALGEDRFQLIFAGAIHPDILHWKELHRFRDEWDGGARRIHLKVPNEQVVSLVSQCDGMLVPRFDRLNSGVQFLAYSMLKPVFVPAQNSMEEVQNVAVGAGIFALGDVRGAAEMIRQNFDSDISTQIAQSFRIHSFNYKRQDPYVVGLAHRAAYQKAVESQKLRKAELVTQ</sequence>
<accession>A0A4R5VE23</accession>
<organism evidence="1 2">
    <name type="scientific">Antarcticimicrobium luteum</name>
    <dbReference type="NCBI Taxonomy" id="2547397"/>
    <lineage>
        <taxon>Bacteria</taxon>
        <taxon>Pseudomonadati</taxon>
        <taxon>Pseudomonadota</taxon>
        <taxon>Alphaproteobacteria</taxon>
        <taxon>Rhodobacterales</taxon>
        <taxon>Paracoccaceae</taxon>
        <taxon>Antarcticimicrobium</taxon>
    </lineage>
</organism>
<keyword evidence="2" id="KW-1185">Reference proteome</keyword>
<dbReference type="OrthoDB" id="1494230at2"/>
<dbReference type="AlphaFoldDB" id="A0A4R5VE23"/>
<evidence type="ECO:0000313" key="2">
    <source>
        <dbReference type="Proteomes" id="UP000295301"/>
    </source>
</evidence>
<dbReference type="Proteomes" id="UP000295301">
    <property type="component" value="Unassembled WGS sequence"/>
</dbReference>
<gene>
    <name evidence="1" type="ORF">E1832_06240</name>
</gene>
<protein>
    <recommendedName>
        <fullName evidence="3">Glycosyltransferase</fullName>
    </recommendedName>
</protein>
<evidence type="ECO:0008006" key="3">
    <source>
        <dbReference type="Google" id="ProtNLM"/>
    </source>
</evidence>
<evidence type="ECO:0000313" key="1">
    <source>
        <dbReference type="EMBL" id="TDK50409.1"/>
    </source>
</evidence>
<comment type="caution">
    <text evidence="1">The sequence shown here is derived from an EMBL/GenBank/DDBJ whole genome shotgun (WGS) entry which is preliminary data.</text>
</comment>